<dbReference type="SMART" id="SM00346">
    <property type="entry name" value="HTH_ICLR"/>
    <property type="match status" value="1"/>
</dbReference>
<dbReference type="InterPro" id="IPR036390">
    <property type="entry name" value="WH_DNA-bd_sf"/>
</dbReference>
<evidence type="ECO:0000256" key="3">
    <source>
        <dbReference type="ARBA" id="ARBA00023163"/>
    </source>
</evidence>
<dbReference type="GO" id="GO:0003700">
    <property type="term" value="F:DNA-binding transcription factor activity"/>
    <property type="evidence" value="ECO:0007669"/>
    <property type="project" value="TreeGrafter"/>
</dbReference>
<dbReference type="SUPFAM" id="SSF46785">
    <property type="entry name" value="Winged helix' DNA-binding domain"/>
    <property type="match status" value="1"/>
</dbReference>
<reference evidence="6 7" key="1">
    <citation type="submission" date="2019-03" db="EMBL/GenBank/DDBJ databases">
        <title>Genomic Encyclopedia of Type Strains, Phase IV (KMG-IV): sequencing the most valuable type-strain genomes for metagenomic binning, comparative biology and taxonomic classification.</title>
        <authorList>
            <person name="Goeker M."/>
        </authorList>
    </citation>
    <scope>NUCLEOTIDE SEQUENCE [LARGE SCALE GENOMIC DNA]</scope>
    <source>
        <strain evidence="6 7">DSM 45765</strain>
    </source>
</reference>
<dbReference type="PANTHER" id="PTHR30136:SF24">
    <property type="entry name" value="HTH-TYPE TRANSCRIPTIONAL REPRESSOR ALLR"/>
    <property type="match status" value="1"/>
</dbReference>
<dbReference type="Proteomes" id="UP000294911">
    <property type="component" value="Unassembled WGS sequence"/>
</dbReference>
<organism evidence="6 7">
    <name type="scientific">Tamaricihabitans halophyticus</name>
    <dbReference type="NCBI Taxonomy" id="1262583"/>
    <lineage>
        <taxon>Bacteria</taxon>
        <taxon>Bacillati</taxon>
        <taxon>Actinomycetota</taxon>
        <taxon>Actinomycetes</taxon>
        <taxon>Pseudonocardiales</taxon>
        <taxon>Pseudonocardiaceae</taxon>
        <taxon>Tamaricihabitans</taxon>
    </lineage>
</organism>
<dbReference type="AlphaFoldDB" id="A0A4R2R1J5"/>
<dbReference type="InterPro" id="IPR050707">
    <property type="entry name" value="HTH_MetabolicPath_Reg"/>
</dbReference>
<evidence type="ECO:0000256" key="1">
    <source>
        <dbReference type="ARBA" id="ARBA00023015"/>
    </source>
</evidence>
<evidence type="ECO:0000259" key="4">
    <source>
        <dbReference type="PROSITE" id="PS51077"/>
    </source>
</evidence>
<dbReference type="RefSeq" id="WP_132874981.1">
    <property type="nucleotide sequence ID" value="NZ_SLXQ01000001.1"/>
</dbReference>
<proteinExistence type="predicted"/>
<keyword evidence="1" id="KW-0805">Transcription regulation</keyword>
<comment type="caution">
    <text evidence="6">The sequence shown here is derived from an EMBL/GenBank/DDBJ whole genome shotgun (WGS) entry which is preliminary data.</text>
</comment>
<evidence type="ECO:0000313" key="7">
    <source>
        <dbReference type="Proteomes" id="UP000294911"/>
    </source>
</evidence>
<protein>
    <submittedName>
        <fullName evidence="6">IclR family transcriptional regulator</fullName>
    </submittedName>
</protein>
<feature type="domain" description="HTH iclR-type" evidence="4">
    <location>
        <begin position="2"/>
        <end position="61"/>
    </location>
</feature>
<keyword evidence="3" id="KW-0804">Transcription</keyword>
<dbReference type="Pfam" id="PF09339">
    <property type="entry name" value="HTH_IclR"/>
    <property type="match status" value="1"/>
</dbReference>
<dbReference type="Pfam" id="PF01614">
    <property type="entry name" value="IclR_C"/>
    <property type="match status" value="1"/>
</dbReference>
<name>A0A4R2R1J5_9PSEU</name>
<dbReference type="PANTHER" id="PTHR30136">
    <property type="entry name" value="HELIX-TURN-HELIX TRANSCRIPTIONAL REGULATOR, ICLR FAMILY"/>
    <property type="match status" value="1"/>
</dbReference>
<dbReference type="GO" id="GO:0045892">
    <property type="term" value="P:negative regulation of DNA-templated transcription"/>
    <property type="evidence" value="ECO:0007669"/>
    <property type="project" value="TreeGrafter"/>
</dbReference>
<dbReference type="GO" id="GO:0003677">
    <property type="term" value="F:DNA binding"/>
    <property type="evidence" value="ECO:0007669"/>
    <property type="project" value="UniProtKB-KW"/>
</dbReference>
<sequence length="246" mass="26479">MSKTVAKALSALELVRGGSRSLSELADHLGTHASTAMRLLQPVVDAGLLARGADGRYRLGLRLVELGQDAMETLDLRAAAHPYLVELAAQTRCTIHLAQLLDDAIVYADKVEAPGGVRMWSRVGRQVPLHTAAASKAILAGLPPEQRVDLLRGWEFTPYTPRTVADVSELELQLSEVAECGFARDDAEFEPLVHCIGVPLRIPGELAPAAISATAVRERPSDAEVAELVERLRATVTAIQRELGKT</sequence>
<dbReference type="OrthoDB" id="8479143at2"/>
<evidence type="ECO:0000259" key="5">
    <source>
        <dbReference type="PROSITE" id="PS51078"/>
    </source>
</evidence>
<dbReference type="PROSITE" id="PS51078">
    <property type="entry name" value="ICLR_ED"/>
    <property type="match status" value="1"/>
</dbReference>
<evidence type="ECO:0000313" key="6">
    <source>
        <dbReference type="EMBL" id="TCP56373.1"/>
    </source>
</evidence>
<accession>A0A4R2R1J5</accession>
<keyword evidence="7" id="KW-1185">Reference proteome</keyword>
<dbReference type="PROSITE" id="PS51077">
    <property type="entry name" value="HTH_ICLR"/>
    <property type="match status" value="1"/>
</dbReference>
<dbReference type="SUPFAM" id="SSF55781">
    <property type="entry name" value="GAF domain-like"/>
    <property type="match status" value="1"/>
</dbReference>
<dbReference type="Gene3D" id="3.30.450.40">
    <property type="match status" value="1"/>
</dbReference>
<dbReference type="InterPro" id="IPR029016">
    <property type="entry name" value="GAF-like_dom_sf"/>
</dbReference>
<dbReference type="InterPro" id="IPR005471">
    <property type="entry name" value="Tscrpt_reg_IclR_N"/>
</dbReference>
<feature type="domain" description="IclR-ED" evidence="5">
    <location>
        <begin position="62"/>
        <end position="245"/>
    </location>
</feature>
<dbReference type="Gene3D" id="1.10.10.10">
    <property type="entry name" value="Winged helix-like DNA-binding domain superfamily/Winged helix DNA-binding domain"/>
    <property type="match status" value="1"/>
</dbReference>
<dbReference type="InterPro" id="IPR014757">
    <property type="entry name" value="Tscrpt_reg_IclR_C"/>
</dbReference>
<dbReference type="InterPro" id="IPR036388">
    <property type="entry name" value="WH-like_DNA-bd_sf"/>
</dbReference>
<keyword evidence="2" id="KW-0238">DNA-binding</keyword>
<dbReference type="EMBL" id="SLXQ01000001">
    <property type="protein sequence ID" value="TCP56373.1"/>
    <property type="molecule type" value="Genomic_DNA"/>
</dbReference>
<evidence type="ECO:0000256" key="2">
    <source>
        <dbReference type="ARBA" id="ARBA00023125"/>
    </source>
</evidence>
<gene>
    <name evidence="6" type="ORF">EV191_101316</name>
</gene>